<dbReference type="InterPro" id="IPR010982">
    <property type="entry name" value="Lambda_DNA-bd_dom_sf"/>
</dbReference>
<dbReference type="CDD" id="cd00093">
    <property type="entry name" value="HTH_XRE"/>
    <property type="match status" value="1"/>
</dbReference>
<gene>
    <name evidence="2" type="ORF">FHP29_16315</name>
</gene>
<dbReference type="Pfam" id="PF13560">
    <property type="entry name" value="HTH_31"/>
    <property type="match status" value="1"/>
</dbReference>
<accession>A0A5C4VPF7</accession>
<dbReference type="InterPro" id="IPR001387">
    <property type="entry name" value="Cro/C1-type_HTH"/>
</dbReference>
<dbReference type="GO" id="GO:0003677">
    <property type="term" value="F:DNA binding"/>
    <property type="evidence" value="ECO:0007669"/>
    <property type="project" value="InterPro"/>
</dbReference>
<dbReference type="PROSITE" id="PS50943">
    <property type="entry name" value="HTH_CROC1"/>
    <property type="match status" value="1"/>
</dbReference>
<evidence type="ECO:0000259" key="1">
    <source>
        <dbReference type="PROSITE" id="PS50943"/>
    </source>
</evidence>
<dbReference type="RefSeq" id="WP_139623937.1">
    <property type="nucleotide sequence ID" value="NZ_VDMP01000026.1"/>
</dbReference>
<dbReference type="SUPFAM" id="SSF47413">
    <property type="entry name" value="lambda repressor-like DNA-binding domains"/>
    <property type="match status" value="1"/>
</dbReference>
<organism evidence="2 3">
    <name type="scientific">Nocardioides albidus</name>
    <dbReference type="NCBI Taxonomy" id="1517589"/>
    <lineage>
        <taxon>Bacteria</taxon>
        <taxon>Bacillati</taxon>
        <taxon>Actinomycetota</taxon>
        <taxon>Actinomycetes</taxon>
        <taxon>Propionibacteriales</taxon>
        <taxon>Nocardioidaceae</taxon>
        <taxon>Nocardioides</taxon>
    </lineage>
</organism>
<dbReference type="Gene3D" id="1.10.260.40">
    <property type="entry name" value="lambda repressor-like DNA-binding domains"/>
    <property type="match status" value="1"/>
</dbReference>
<comment type="caution">
    <text evidence="2">The sequence shown here is derived from an EMBL/GenBank/DDBJ whole genome shotgun (WGS) entry which is preliminary data.</text>
</comment>
<evidence type="ECO:0000313" key="3">
    <source>
        <dbReference type="Proteomes" id="UP000313231"/>
    </source>
</evidence>
<keyword evidence="3" id="KW-1185">Reference proteome</keyword>
<dbReference type="OrthoDB" id="4409301at2"/>
<name>A0A5C4VPF7_9ACTN</name>
<dbReference type="EMBL" id="VDMP01000026">
    <property type="protein sequence ID" value="TNM37396.1"/>
    <property type="molecule type" value="Genomic_DNA"/>
</dbReference>
<dbReference type="AlphaFoldDB" id="A0A5C4VPF7"/>
<dbReference type="Proteomes" id="UP000313231">
    <property type="component" value="Unassembled WGS sequence"/>
</dbReference>
<sequence length="271" mass="30133">MRDLLEDFEARQATSLPLSHLWRRGQALIGRDDPADREVARTVLANALALIHFDEPADLTRTAMLADELGCERLATLQEEVLAPIDLAPRRPRTTALVARVSLAAWAPDPHRAAGPERDALAELVSWLLQIGDEDGPAPVLRTRAQVVAATTDGDLLTWRRLARAVAERPWVGPVGEWLALLDPVEDALLIVCLTAHREWAQRDAERREREDVAQHIRRMIAESGVTQREFARLVGTSQPRLSTYASGAVVPSATMLVRIIQTSERLRRRG</sequence>
<proteinExistence type="predicted"/>
<protein>
    <submittedName>
        <fullName evidence="2">Helix-turn-helix transcriptional regulator</fullName>
    </submittedName>
</protein>
<reference evidence="2 3" key="1">
    <citation type="journal article" date="2016" name="Int. J. Syst. Evol. Microbiol.">
        <title>Nocardioides albidus sp. nov., an actinobacterium isolated from garden soil.</title>
        <authorList>
            <person name="Singh H."/>
            <person name="Du J."/>
            <person name="Trinh H."/>
            <person name="Won K."/>
            <person name="Yang J.E."/>
            <person name="Yin C."/>
            <person name="Kook M."/>
            <person name="Yi T.H."/>
        </authorList>
    </citation>
    <scope>NUCLEOTIDE SEQUENCE [LARGE SCALE GENOMIC DNA]</scope>
    <source>
        <strain evidence="2 3">CCTCC AB 2015297</strain>
    </source>
</reference>
<evidence type="ECO:0000313" key="2">
    <source>
        <dbReference type="EMBL" id="TNM37396.1"/>
    </source>
</evidence>
<feature type="domain" description="HTH cro/C1-type" evidence="1">
    <location>
        <begin position="217"/>
        <end position="260"/>
    </location>
</feature>